<dbReference type="GO" id="GO:0030490">
    <property type="term" value="P:maturation of SSU-rRNA"/>
    <property type="evidence" value="ECO:0007669"/>
    <property type="project" value="TreeGrafter"/>
</dbReference>
<comment type="caution">
    <text evidence="4">The sequence shown here is derived from an EMBL/GenBank/DDBJ whole genome shotgun (WGS) entry which is preliminary data.</text>
</comment>
<evidence type="ECO:0000259" key="3">
    <source>
        <dbReference type="Pfam" id="PF09073"/>
    </source>
</evidence>
<gene>
    <name evidence="4" type="ORF">CLIB1423_08S01640</name>
</gene>
<organism evidence="4 5">
    <name type="scientific">[Candida] railenensis</name>
    <dbReference type="NCBI Taxonomy" id="45579"/>
    <lineage>
        <taxon>Eukaryota</taxon>
        <taxon>Fungi</taxon>
        <taxon>Dikarya</taxon>
        <taxon>Ascomycota</taxon>
        <taxon>Saccharomycotina</taxon>
        <taxon>Pichiomycetes</taxon>
        <taxon>Debaryomycetaceae</taxon>
        <taxon>Kurtzmaniella</taxon>
    </lineage>
</organism>
<accession>A0A9P0QQP3</accession>
<dbReference type="PANTHER" id="PTHR23325">
    <property type="entry name" value="SERUM RESPONSE FACTOR-BINDING"/>
    <property type="match status" value="1"/>
</dbReference>
<evidence type="ECO:0000313" key="5">
    <source>
        <dbReference type="Proteomes" id="UP000837801"/>
    </source>
</evidence>
<evidence type="ECO:0000313" key="4">
    <source>
        <dbReference type="EMBL" id="CAH2352813.1"/>
    </source>
</evidence>
<evidence type="ECO:0000256" key="1">
    <source>
        <dbReference type="ARBA" id="ARBA00023054"/>
    </source>
</evidence>
<feature type="domain" description="Bud22" evidence="3">
    <location>
        <begin position="64"/>
        <end position="463"/>
    </location>
</feature>
<protein>
    <submittedName>
        <fullName evidence="4">Bud site selection protein 22</fullName>
    </submittedName>
</protein>
<evidence type="ECO:0000256" key="2">
    <source>
        <dbReference type="SAM" id="MobiDB-lite"/>
    </source>
</evidence>
<dbReference type="OrthoDB" id="3364872at2759"/>
<feature type="compositionally biased region" description="Basic and acidic residues" evidence="2">
    <location>
        <begin position="353"/>
        <end position="397"/>
    </location>
</feature>
<feature type="compositionally biased region" description="Acidic residues" evidence="2">
    <location>
        <begin position="204"/>
        <end position="223"/>
    </location>
</feature>
<feature type="compositionally biased region" description="Acidic residues" evidence="2">
    <location>
        <begin position="232"/>
        <end position="241"/>
    </location>
</feature>
<proteinExistence type="predicted"/>
<dbReference type="AlphaFoldDB" id="A0A9P0QQP3"/>
<feature type="region of interest" description="Disordered" evidence="2">
    <location>
        <begin position="189"/>
        <end position="414"/>
    </location>
</feature>
<feature type="compositionally biased region" description="Basic residues" evidence="2">
    <location>
        <begin position="339"/>
        <end position="352"/>
    </location>
</feature>
<feature type="compositionally biased region" description="Acidic residues" evidence="2">
    <location>
        <begin position="275"/>
        <end position="299"/>
    </location>
</feature>
<reference evidence="4" key="1">
    <citation type="submission" date="2022-03" db="EMBL/GenBank/DDBJ databases">
        <authorList>
            <person name="Legras J.-L."/>
            <person name="Devillers H."/>
            <person name="Grondin C."/>
        </authorList>
    </citation>
    <scope>NUCLEOTIDE SEQUENCE</scope>
    <source>
        <strain evidence="4">CLIB 1423</strain>
    </source>
</reference>
<dbReference type="GO" id="GO:0005634">
    <property type="term" value="C:nucleus"/>
    <property type="evidence" value="ECO:0007669"/>
    <property type="project" value="TreeGrafter"/>
</dbReference>
<sequence>MWKLDLLEAKFKASSPRFPHTKKLISAKNNSKLLRKLPTNPSDAEMQINALKKDFFDRKYYAAVKKLEKEVSKLTSKAKNEDEEVKSFISKPDNINAMVASKIIKIIQQSILVTKDLRSEPPSYINKDIIEIIGNKADARNPSRFFISNCQNSKKLNNYISNLWNNKQVKATLGDIEWSFKMVRGDLTKQEKDNRKAQTGKSVEEDDDNDSGDESDSDDDEGDDPVRNGAQDSEDEDEIPQIDEKLLDKYAIYESGDEGEVEHFSVDPNVNYNEITDEEPSSEELEGDSDIESEEDGFFEESTKEIKPKHKLPEMATGYFSGGESDSDVDNDEVVKKVTTQRKNRRGQRARQKIWEQKYGKEAKHVQSEKQRYQNEREQKQREFEERQRRREEKARLAVENAPSGSNVLPLGERKVRDPANLDFTSAHVPAPVEKVHPSWEAKRLAEEKQKNVKFTGKKITFD</sequence>
<dbReference type="GO" id="GO:0030686">
    <property type="term" value="C:90S preribosome"/>
    <property type="evidence" value="ECO:0007669"/>
    <property type="project" value="TreeGrafter"/>
</dbReference>
<dbReference type="InterPro" id="IPR015158">
    <property type="entry name" value="Bud22_dom"/>
</dbReference>
<dbReference type="PANTHER" id="PTHR23325:SF1">
    <property type="entry name" value="SERUM RESPONSE FACTOR-BINDING PROTEIN 1"/>
    <property type="match status" value="1"/>
</dbReference>
<dbReference type="Proteomes" id="UP000837801">
    <property type="component" value="Unassembled WGS sequence"/>
</dbReference>
<dbReference type="EMBL" id="CAKXYY010000008">
    <property type="protein sequence ID" value="CAH2352813.1"/>
    <property type="molecule type" value="Genomic_DNA"/>
</dbReference>
<dbReference type="InterPro" id="IPR037393">
    <property type="entry name" value="Bud22/SRFB1"/>
</dbReference>
<keyword evidence="5" id="KW-1185">Reference proteome</keyword>
<dbReference type="Pfam" id="PF09073">
    <property type="entry name" value="BUD22"/>
    <property type="match status" value="1"/>
</dbReference>
<keyword evidence="1" id="KW-0175">Coiled coil</keyword>
<name>A0A9P0QQP3_9ASCO</name>